<keyword evidence="3" id="KW-1185">Reference proteome</keyword>
<feature type="region of interest" description="Disordered" evidence="1">
    <location>
        <begin position="76"/>
        <end position="111"/>
    </location>
</feature>
<comment type="caution">
    <text evidence="2">The sequence shown here is derived from an EMBL/GenBank/DDBJ whole genome shotgun (WGS) entry which is preliminary data.</text>
</comment>
<evidence type="ECO:0000313" key="2">
    <source>
        <dbReference type="EMBL" id="KAL0059053.1"/>
    </source>
</evidence>
<evidence type="ECO:0000313" key="3">
    <source>
        <dbReference type="Proteomes" id="UP001437256"/>
    </source>
</evidence>
<sequence length="233" mass="25799">MCRYLLVKTSLGDALPSATSSSTQNGSESSTNGPQQIPYVSMDPKHKIVLANKPVQVPDPSHKLQVILQARREEIDQHEDQPDEHDQEVFGYVDGGSEDKDKGKGKARAEEVDTDIEMVDDFISNPSAGAAASAHRGSKAQTRPADDWIHDAEYVQDAVSHLMPPPTTASPAATMAVQRELKHMLKEQDNCSSFKELGWYMPPDLIGDNLFQWIVEMHSFDESLPIAKDLMKE</sequence>
<dbReference type="EMBL" id="JBBXMP010000252">
    <property type="protein sequence ID" value="KAL0059053.1"/>
    <property type="molecule type" value="Genomic_DNA"/>
</dbReference>
<dbReference type="Proteomes" id="UP001437256">
    <property type="component" value="Unassembled WGS sequence"/>
</dbReference>
<organism evidence="2 3">
    <name type="scientific">Marasmius tenuissimus</name>
    <dbReference type="NCBI Taxonomy" id="585030"/>
    <lineage>
        <taxon>Eukaryota</taxon>
        <taxon>Fungi</taxon>
        <taxon>Dikarya</taxon>
        <taxon>Basidiomycota</taxon>
        <taxon>Agaricomycotina</taxon>
        <taxon>Agaricomycetes</taxon>
        <taxon>Agaricomycetidae</taxon>
        <taxon>Agaricales</taxon>
        <taxon>Marasmiineae</taxon>
        <taxon>Marasmiaceae</taxon>
        <taxon>Marasmius</taxon>
    </lineage>
</organism>
<reference evidence="2 3" key="1">
    <citation type="submission" date="2024-05" db="EMBL/GenBank/DDBJ databases">
        <title>A draft genome resource for the thread blight pathogen Marasmius tenuissimus strain MS-2.</title>
        <authorList>
            <person name="Yulfo-Soto G.E."/>
            <person name="Baruah I.K."/>
            <person name="Amoako-Attah I."/>
            <person name="Bukari Y."/>
            <person name="Meinhardt L.W."/>
            <person name="Bailey B.A."/>
            <person name="Cohen S.P."/>
        </authorList>
    </citation>
    <scope>NUCLEOTIDE SEQUENCE [LARGE SCALE GENOMIC DNA]</scope>
    <source>
        <strain evidence="2 3">MS-2</strain>
    </source>
</reference>
<feature type="compositionally biased region" description="Low complexity" evidence="1">
    <location>
        <begin position="17"/>
        <end position="31"/>
    </location>
</feature>
<accession>A0ABR2ZCM8</accession>
<feature type="region of interest" description="Disordered" evidence="1">
    <location>
        <begin position="13"/>
        <end position="41"/>
    </location>
</feature>
<evidence type="ECO:0000256" key="1">
    <source>
        <dbReference type="SAM" id="MobiDB-lite"/>
    </source>
</evidence>
<feature type="compositionally biased region" description="Basic and acidic residues" evidence="1">
    <location>
        <begin position="97"/>
        <end position="111"/>
    </location>
</feature>
<name>A0ABR2ZCM8_9AGAR</name>
<protein>
    <submittedName>
        <fullName evidence="2">Uncharacterized protein</fullName>
    </submittedName>
</protein>
<proteinExistence type="predicted"/>
<dbReference type="InterPro" id="IPR016135">
    <property type="entry name" value="UBQ-conjugating_enzyme/RWD"/>
</dbReference>
<gene>
    <name evidence="2" type="ORF">AAF712_014230</name>
</gene>
<dbReference type="Gene3D" id="3.10.110.10">
    <property type="entry name" value="Ubiquitin Conjugating Enzyme"/>
    <property type="match status" value="1"/>
</dbReference>